<dbReference type="PANTHER" id="PTHR11709:SF488">
    <property type="entry name" value="LACCASE-RELATED"/>
    <property type="match status" value="1"/>
</dbReference>
<feature type="domain" description="Plastocyanin-like" evidence="10">
    <location>
        <begin position="526"/>
        <end position="610"/>
    </location>
</feature>
<reference evidence="12 13" key="1">
    <citation type="journal article" date="2017" name="BMC Genomics">
        <title>Chromosome level assembly and secondary metabolite potential of the parasitic fungus Cordyceps militaris.</title>
        <authorList>
            <person name="Kramer G.J."/>
            <person name="Nodwell J.R."/>
        </authorList>
    </citation>
    <scope>NUCLEOTIDE SEQUENCE [LARGE SCALE GENOMIC DNA]</scope>
    <source>
        <strain evidence="12 13">ATCC 34164</strain>
    </source>
</reference>
<proteinExistence type="inferred from homology"/>
<keyword evidence="5" id="KW-0560">Oxidoreductase</keyword>
<dbReference type="CDD" id="cd13850">
    <property type="entry name" value="CuRO_1_Abr2_like"/>
    <property type="match status" value="1"/>
</dbReference>
<dbReference type="GO" id="GO:0005507">
    <property type="term" value="F:copper ion binding"/>
    <property type="evidence" value="ECO:0007669"/>
    <property type="project" value="InterPro"/>
</dbReference>
<evidence type="ECO:0000256" key="7">
    <source>
        <dbReference type="ARBA" id="ARBA00023180"/>
    </source>
</evidence>
<dbReference type="EMBL" id="CP023327">
    <property type="protein sequence ID" value="ATY66532.1"/>
    <property type="molecule type" value="Genomic_DNA"/>
</dbReference>
<dbReference type="GO" id="GO:0016491">
    <property type="term" value="F:oxidoreductase activity"/>
    <property type="evidence" value="ECO:0007669"/>
    <property type="project" value="UniProtKB-KW"/>
</dbReference>
<protein>
    <submittedName>
        <fullName evidence="12">Cupredoxin</fullName>
    </submittedName>
</protein>
<organism evidence="12 13">
    <name type="scientific">Cordyceps militaris</name>
    <name type="common">Caterpillar fungus</name>
    <name type="synonym">Clavaria militaris</name>
    <dbReference type="NCBI Taxonomy" id="73501"/>
    <lineage>
        <taxon>Eukaryota</taxon>
        <taxon>Fungi</taxon>
        <taxon>Dikarya</taxon>
        <taxon>Ascomycota</taxon>
        <taxon>Pezizomycotina</taxon>
        <taxon>Sordariomycetes</taxon>
        <taxon>Hypocreomycetidae</taxon>
        <taxon>Hypocreales</taxon>
        <taxon>Cordycipitaceae</taxon>
        <taxon>Cordyceps</taxon>
    </lineage>
</organism>
<feature type="domain" description="Plastocyanin-like" evidence="9">
    <location>
        <begin position="348"/>
        <end position="420"/>
    </location>
</feature>
<evidence type="ECO:0000259" key="10">
    <source>
        <dbReference type="Pfam" id="PF07731"/>
    </source>
</evidence>
<dbReference type="Gene3D" id="2.60.40.420">
    <property type="entry name" value="Cupredoxins - blue copper proteins"/>
    <property type="match status" value="3"/>
</dbReference>
<dbReference type="Pfam" id="PF00394">
    <property type="entry name" value="Cu-oxidase"/>
    <property type="match status" value="1"/>
</dbReference>
<keyword evidence="4" id="KW-0677">Repeat</keyword>
<evidence type="ECO:0000256" key="2">
    <source>
        <dbReference type="ARBA" id="ARBA00022723"/>
    </source>
</evidence>
<dbReference type="AlphaFoldDB" id="A0A2H4STU2"/>
<feature type="signal peptide" evidence="8">
    <location>
        <begin position="1"/>
        <end position="17"/>
    </location>
</feature>
<dbReference type="InterPro" id="IPR001117">
    <property type="entry name" value="Cu-oxidase_2nd"/>
</dbReference>
<dbReference type="VEuPathDB" id="FungiDB:CCM_01913"/>
<name>A0A2H4STU2_CORMI</name>
<comment type="similarity">
    <text evidence="1">Belongs to the multicopper oxidase family.</text>
</comment>
<evidence type="ECO:0000313" key="13">
    <source>
        <dbReference type="Proteomes" id="UP000323067"/>
    </source>
</evidence>
<evidence type="ECO:0000256" key="5">
    <source>
        <dbReference type="ARBA" id="ARBA00023002"/>
    </source>
</evidence>
<dbReference type="CDD" id="cd04207">
    <property type="entry name" value="CuRO_3_LCC_like"/>
    <property type="match status" value="1"/>
</dbReference>
<dbReference type="PANTHER" id="PTHR11709">
    <property type="entry name" value="MULTI-COPPER OXIDASE"/>
    <property type="match status" value="1"/>
</dbReference>
<keyword evidence="7" id="KW-0325">Glycoprotein</keyword>
<dbReference type="VEuPathDB" id="FungiDB:A9K55_000490"/>
<evidence type="ECO:0000256" key="4">
    <source>
        <dbReference type="ARBA" id="ARBA00022737"/>
    </source>
</evidence>
<dbReference type="InterPro" id="IPR011706">
    <property type="entry name" value="Cu-oxidase_C"/>
</dbReference>
<feature type="chain" id="PRO_5014135675" evidence="8">
    <location>
        <begin position="18"/>
        <end position="683"/>
    </location>
</feature>
<dbReference type="Proteomes" id="UP000323067">
    <property type="component" value="Chromosome ii"/>
</dbReference>
<evidence type="ECO:0000259" key="9">
    <source>
        <dbReference type="Pfam" id="PF00394"/>
    </source>
</evidence>
<evidence type="ECO:0000256" key="1">
    <source>
        <dbReference type="ARBA" id="ARBA00010609"/>
    </source>
</evidence>
<feature type="domain" description="Plastocyanin-like" evidence="11">
    <location>
        <begin position="51"/>
        <end position="157"/>
    </location>
</feature>
<keyword evidence="3 8" id="KW-0732">Signal</keyword>
<evidence type="ECO:0000256" key="6">
    <source>
        <dbReference type="ARBA" id="ARBA00023008"/>
    </source>
</evidence>
<accession>A0A2H4STU2</accession>
<sequence>MLYIALFFVFHVLGAEAALRRFNFTLHSASRFPGTPTFPAYTFSKLTGRIDGFERQVYLINGQQPGPLIEVDEGDDIEVAVQNDLEVETTLHWHGLLQRGSPHMDGVPGVTQDPIPAGGNFTYRFSTQSEYGFYWYHSHFRTYYNDAIRGPLLIRPAAWRQRPFEAVARNDGEKAALVEAERQATNILLNDWTHELSDVIFARYTRTGAFPSCVDSILANGLGRVECLPKEVLEAGPGLGIPTPSGAPSMPDMPSMGLPKGRAMHDMPMDMSASMPMTATTSMQSAVQTASGMPEMPNMDTLGPRGCMPPMMFKPGFNMSSLPPETCTNTSSPLLVVPANQTTGWLALNLVNSGAVSALRVSLDGHSMLVYAADGLYVALQRVKVGTVLHMELGQRYSVMVKLDQQPADYYLRFATYPSGDMQQVLEGRAIVTYTAGRSIGGVLDDAAQTWMYINGSAKLGAARLQPQDLAPFEKASNAPPDGPADKTLSFVINQTDIVTWVLDRAPFKEPQIPVIYGNVSSGWTSNTTMRLPLNSTIDIILNISNDSMDTMGHPLHLHGHKFWVLGSGTGSFAFPSVQDAPTGMLNLVNPPFRDTTGLPAQGWAVIRLFEVGMAVVLVEGQDQLPALVGQYNKTAPPDRSGGNHVVAGPGSYLWLLVAIVAGIGTSRESWLGWFMGRYSREG</sequence>
<evidence type="ECO:0000259" key="11">
    <source>
        <dbReference type="Pfam" id="PF07732"/>
    </source>
</evidence>
<dbReference type="InterPro" id="IPR045087">
    <property type="entry name" value="Cu-oxidase_fam"/>
</dbReference>
<dbReference type="Pfam" id="PF07731">
    <property type="entry name" value="Cu-oxidase_2"/>
    <property type="match status" value="1"/>
</dbReference>
<dbReference type="SUPFAM" id="SSF49503">
    <property type="entry name" value="Cupredoxins"/>
    <property type="match status" value="3"/>
</dbReference>
<keyword evidence="2" id="KW-0479">Metal-binding</keyword>
<evidence type="ECO:0000256" key="3">
    <source>
        <dbReference type="ARBA" id="ARBA00022729"/>
    </source>
</evidence>
<gene>
    <name evidence="12" type="ORF">A9K55_000490</name>
</gene>
<evidence type="ECO:0000256" key="8">
    <source>
        <dbReference type="SAM" id="SignalP"/>
    </source>
</evidence>
<keyword evidence="6" id="KW-0186">Copper</keyword>
<dbReference type="InterPro" id="IPR011707">
    <property type="entry name" value="Cu-oxidase-like_N"/>
</dbReference>
<dbReference type="InterPro" id="IPR008972">
    <property type="entry name" value="Cupredoxin"/>
</dbReference>
<dbReference type="Pfam" id="PF07732">
    <property type="entry name" value="Cu-oxidase_3"/>
    <property type="match status" value="1"/>
</dbReference>
<evidence type="ECO:0000313" key="12">
    <source>
        <dbReference type="EMBL" id="ATY66532.1"/>
    </source>
</evidence>